<feature type="transmembrane region" description="Helical" evidence="5">
    <location>
        <begin position="469"/>
        <end position="487"/>
    </location>
</feature>
<dbReference type="PANTHER" id="PTHR23501:SF87">
    <property type="entry name" value="SIDEROPHORE IRON TRANSPORTER 2"/>
    <property type="match status" value="1"/>
</dbReference>
<proteinExistence type="predicted"/>
<dbReference type="GO" id="GO:0022857">
    <property type="term" value="F:transmembrane transporter activity"/>
    <property type="evidence" value="ECO:0007669"/>
    <property type="project" value="InterPro"/>
</dbReference>
<dbReference type="SUPFAM" id="SSF103473">
    <property type="entry name" value="MFS general substrate transporter"/>
    <property type="match status" value="2"/>
</dbReference>
<reference evidence="7" key="1">
    <citation type="journal article" date="2022" name="bioRxiv">
        <title>Deciphering the potential niche of two novel black yeast fungi from a biological soil crust based on their genomes, phenotypes, and melanin regulation.</title>
        <authorList>
            <consortium name="DOE Joint Genome Institute"/>
            <person name="Carr E.C."/>
            <person name="Barton Q."/>
            <person name="Grambo S."/>
            <person name="Sullivan M."/>
            <person name="Renfro C.M."/>
            <person name="Kuo A."/>
            <person name="Pangilinan J."/>
            <person name="Lipzen A."/>
            <person name="Keymanesh K."/>
            <person name="Savage E."/>
            <person name="Barry K."/>
            <person name="Grigoriev I.V."/>
            <person name="Riekhof W.R."/>
            <person name="Harris S.S."/>
        </authorList>
    </citation>
    <scope>NUCLEOTIDE SEQUENCE</scope>
    <source>
        <strain evidence="7">JF 03-4F</strain>
    </source>
</reference>
<feature type="transmembrane region" description="Helical" evidence="5">
    <location>
        <begin position="71"/>
        <end position="94"/>
    </location>
</feature>
<dbReference type="PANTHER" id="PTHR23501">
    <property type="entry name" value="MAJOR FACILITATOR SUPERFAMILY"/>
    <property type="match status" value="1"/>
</dbReference>
<evidence type="ECO:0000313" key="8">
    <source>
        <dbReference type="Proteomes" id="UP001203852"/>
    </source>
</evidence>
<evidence type="ECO:0000313" key="7">
    <source>
        <dbReference type="EMBL" id="KAI1617958.1"/>
    </source>
</evidence>
<evidence type="ECO:0000256" key="3">
    <source>
        <dbReference type="ARBA" id="ARBA00022989"/>
    </source>
</evidence>
<evidence type="ECO:0000256" key="4">
    <source>
        <dbReference type="ARBA" id="ARBA00023136"/>
    </source>
</evidence>
<dbReference type="GO" id="GO:0005886">
    <property type="term" value="C:plasma membrane"/>
    <property type="evidence" value="ECO:0007669"/>
    <property type="project" value="TreeGrafter"/>
</dbReference>
<feature type="transmembrane region" description="Helical" evidence="5">
    <location>
        <begin position="260"/>
        <end position="285"/>
    </location>
</feature>
<gene>
    <name evidence="7" type="ORF">EDD36DRAFT_18019</name>
</gene>
<dbReference type="Proteomes" id="UP001203852">
    <property type="component" value="Unassembled WGS sequence"/>
</dbReference>
<evidence type="ECO:0000256" key="5">
    <source>
        <dbReference type="SAM" id="Phobius"/>
    </source>
</evidence>
<keyword evidence="3 5" id="KW-1133">Transmembrane helix</keyword>
<dbReference type="InterPro" id="IPR020846">
    <property type="entry name" value="MFS_dom"/>
</dbReference>
<feature type="transmembrane region" description="Helical" evidence="5">
    <location>
        <begin position="297"/>
        <end position="320"/>
    </location>
</feature>
<sequence length="524" mass="55938">MSVYLNTAASQFNGIVQYTTLGVIQSMILAAGKPVFAKLADVLGRAATLTLSVLLFTIGTITIAASNGIGGLAAGMVFFSMGNTGLSFVLQLVVADLTSPRWRCTITNVLTVHFVINFGIASKITNALVPENWRWGVGMFTIINPCVTAPIIGVLVWQQIQSVRQGVIHKYPYEGMGFLRSFRAFIIDIDLAGLFCFAGGFLLLLLPLTIADAAPRGYQSGYIIAMFVLGACLLLAWPLVELRAPRPMVRIREFFANPDVIVPSAILFVDQFSVALTMTAAYQWVEITHGWSTGNATYFLYTQSLCLVVFGIAAGLAATYTGRYKRLSIAGACIRIIGLGVMMKYRGSHASAFQVVIPQVLMGLGGGLMTANVAVVAQAAVPHEVLSIVTGFTMLVLELGAAIGAAVVGAVQQTLRGSLHHYLDPITGGNATVVDIIYAQGSGAMADYPLGTPIRDATVHAWTNNMHQLIIGAITLAAVNLLTCVVLPDHELKDKQQNNVEEGRVGVLPPIAARPEQRSTLQVA</sequence>
<feature type="transmembrane region" description="Helical" evidence="5">
    <location>
        <begin position="42"/>
        <end position="65"/>
    </location>
</feature>
<protein>
    <submittedName>
        <fullName evidence="7">Major facilitator superfamily domain-containing protein</fullName>
    </submittedName>
</protein>
<comment type="caution">
    <text evidence="7">The sequence shown here is derived from an EMBL/GenBank/DDBJ whole genome shotgun (WGS) entry which is preliminary data.</text>
</comment>
<feature type="transmembrane region" description="Helical" evidence="5">
    <location>
        <begin position="135"/>
        <end position="157"/>
    </location>
</feature>
<feature type="transmembrane region" description="Helical" evidence="5">
    <location>
        <begin position="106"/>
        <end position="129"/>
    </location>
</feature>
<keyword evidence="2 5" id="KW-0812">Transmembrane</keyword>
<accession>A0AAN6E6Z1</accession>
<feature type="transmembrane region" description="Helical" evidence="5">
    <location>
        <begin position="327"/>
        <end position="345"/>
    </location>
</feature>
<feature type="transmembrane region" description="Helical" evidence="5">
    <location>
        <begin position="388"/>
        <end position="411"/>
    </location>
</feature>
<name>A0AAN6E6Z1_9EURO</name>
<feature type="transmembrane region" description="Helical" evidence="5">
    <location>
        <begin position="357"/>
        <end position="381"/>
    </location>
</feature>
<keyword evidence="8" id="KW-1185">Reference proteome</keyword>
<evidence type="ECO:0000256" key="1">
    <source>
        <dbReference type="ARBA" id="ARBA00004141"/>
    </source>
</evidence>
<feature type="transmembrane region" description="Helical" evidence="5">
    <location>
        <begin position="12"/>
        <end position="30"/>
    </location>
</feature>
<dbReference type="Gene3D" id="1.20.1250.20">
    <property type="entry name" value="MFS general substrate transporter like domains"/>
    <property type="match status" value="2"/>
</dbReference>
<dbReference type="Pfam" id="PF07690">
    <property type="entry name" value="MFS_1"/>
    <property type="match status" value="1"/>
</dbReference>
<dbReference type="PROSITE" id="PS50850">
    <property type="entry name" value="MFS"/>
    <property type="match status" value="1"/>
</dbReference>
<dbReference type="InterPro" id="IPR011701">
    <property type="entry name" value="MFS"/>
</dbReference>
<feature type="domain" description="Major facilitator superfamily (MFS) profile" evidence="6">
    <location>
        <begin position="1"/>
        <end position="491"/>
    </location>
</feature>
<evidence type="ECO:0000256" key="2">
    <source>
        <dbReference type="ARBA" id="ARBA00022692"/>
    </source>
</evidence>
<organism evidence="7 8">
    <name type="scientific">Exophiala viscosa</name>
    <dbReference type="NCBI Taxonomy" id="2486360"/>
    <lineage>
        <taxon>Eukaryota</taxon>
        <taxon>Fungi</taxon>
        <taxon>Dikarya</taxon>
        <taxon>Ascomycota</taxon>
        <taxon>Pezizomycotina</taxon>
        <taxon>Eurotiomycetes</taxon>
        <taxon>Chaetothyriomycetidae</taxon>
        <taxon>Chaetothyriales</taxon>
        <taxon>Herpotrichiellaceae</taxon>
        <taxon>Exophiala</taxon>
    </lineage>
</organism>
<keyword evidence="4 5" id="KW-0472">Membrane</keyword>
<dbReference type="InterPro" id="IPR036259">
    <property type="entry name" value="MFS_trans_sf"/>
</dbReference>
<comment type="subcellular location">
    <subcellularLocation>
        <location evidence="1">Membrane</location>
        <topology evidence="1">Multi-pass membrane protein</topology>
    </subcellularLocation>
</comment>
<feature type="transmembrane region" description="Helical" evidence="5">
    <location>
        <begin position="222"/>
        <end position="240"/>
    </location>
</feature>
<dbReference type="AlphaFoldDB" id="A0AAN6E6Z1"/>
<feature type="transmembrane region" description="Helical" evidence="5">
    <location>
        <begin position="185"/>
        <end position="210"/>
    </location>
</feature>
<evidence type="ECO:0000259" key="6">
    <source>
        <dbReference type="PROSITE" id="PS50850"/>
    </source>
</evidence>
<dbReference type="EMBL" id="MU404350">
    <property type="protein sequence ID" value="KAI1617958.1"/>
    <property type="molecule type" value="Genomic_DNA"/>
</dbReference>